<organism evidence="2 3">
    <name type="scientific">Trichonephila inaurata madagascariensis</name>
    <dbReference type="NCBI Taxonomy" id="2747483"/>
    <lineage>
        <taxon>Eukaryota</taxon>
        <taxon>Metazoa</taxon>
        <taxon>Ecdysozoa</taxon>
        <taxon>Arthropoda</taxon>
        <taxon>Chelicerata</taxon>
        <taxon>Arachnida</taxon>
        <taxon>Araneae</taxon>
        <taxon>Araneomorphae</taxon>
        <taxon>Entelegynae</taxon>
        <taxon>Araneoidea</taxon>
        <taxon>Nephilidae</taxon>
        <taxon>Trichonephila</taxon>
        <taxon>Trichonephila inaurata</taxon>
    </lineage>
</organism>
<gene>
    <name evidence="2" type="primary">X975_08702</name>
    <name evidence="2" type="ORF">TNIN_292401</name>
</gene>
<evidence type="ECO:0000259" key="1">
    <source>
        <dbReference type="SMART" id="SM00343"/>
    </source>
</evidence>
<keyword evidence="3" id="KW-1185">Reference proteome</keyword>
<feature type="domain" description="CCHC-type" evidence="1">
    <location>
        <begin position="134"/>
        <end position="151"/>
    </location>
</feature>
<feature type="domain" description="CCHC-type" evidence="1">
    <location>
        <begin position="100"/>
        <end position="116"/>
    </location>
</feature>
<dbReference type="PANTHER" id="PTHR47331:SF5">
    <property type="entry name" value="RIBONUCLEASE H"/>
    <property type="match status" value="1"/>
</dbReference>
<protein>
    <submittedName>
        <fullName evidence="2">Transposon Ty3-G Gag-Pol polyprotein</fullName>
    </submittedName>
</protein>
<dbReference type="Pfam" id="PF05380">
    <property type="entry name" value="Peptidase_A17"/>
    <property type="match status" value="1"/>
</dbReference>
<dbReference type="PANTHER" id="PTHR47331">
    <property type="entry name" value="PHD-TYPE DOMAIN-CONTAINING PROTEIN"/>
    <property type="match status" value="1"/>
</dbReference>
<dbReference type="InterPro" id="IPR001878">
    <property type="entry name" value="Znf_CCHC"/>
</dbReference>
<name>A0A8X7BUL1_9ARAC</name>
<reference evidence="2" key="1">
    <citation type="submission" date="2020-08" db="EMBL/GenBank/DDBJ databases">
        <title>Multicomponent nature underlies the extraordinary mechanical properties of spider dragline silk.</title>
        <authorList>
            <person name="Kono N."/>
            <person name="Nakamura H."/>
            <person name="Mori M."/>
            <person name="Yoshida Y."/>
            <person name="Ohtoshi R."/>
            <person name="Malay A.D."/>
            <person name="Moran D.A.P."/>
            <person name="Tomita M."/>
            <person name="Numata K."/>
            <person name="Arakawa K."/>
        </authorList>
    </citation>
    <scope>NUCLEOTIDE SEQUENCE</scope>
</reference>
<evidence type="ECO:0000313" key="3">
    <source>
        <dbReference type="Proteomes" id="UP000886998"/>
    </source>
</evidence>
<dbReference type="GO" id="GO:0003676">
    <property type="term" value="F:nucleic acid binding"/>
    <property type="evidence" value="ECO:0007669"/>
    <property type="project" value="InterPro"/>
</dbReference>
<evidence type="ECO:0000313" key="2">
    <source>
        <dbReference type="EMBL" id="GFY44460.1"/>
    </source>
</evidence>
<sequence length="397" mass="45590">MLLKLIPSDLVLDYNKLQQKDSGSDIQQLLSFLTQSLTAREQTYTTNKSSFELCNRRHEMKSNFSPEPRSYKQQNQKSFHTASELLAAPVKENKNKINLICIFCDSMTHNSNECEYVINMSLEERKNILLRKGACFNCLKISKHLSRNCPNNKTKCEICSGLHHKFFCFKQQKRELGSMSTDLANQNTGDVFLQTLAVFIEKGNSKQLVKAMLATENSLLVHSLLTNREKISDLWELDSLGINDPSEKKSKLELQDLALKHFENTVLRDDEGIQDLKVPRRLSNLDLKDTNLSLQVFCDASKLSYATCVFLRAEREGEVTCQLIQARSKVAPLKGTSILRLELLASMIGARIADSVKKDLHMEKLTLPIGQIKWMLFRKKKRRRKTFVAQRVKKWTR</sequence>
<comment type="caution">
    <text evidence="2">The sequence shown here is derived from an EMBL/GenBank/DDBJ whole genome shotgun (WGS) entry which is preliminary data.</text>
</comment>
<dbReference type="OrthoDB" id="6434979at2759"/>
<dbReference type="EMBL" id="BMAV01004247">
    <property type="protein sequence ID" value="GFY44460.1"/>
    <property type="molecule type" value="Genomic_DNA"/>
</dbReference>
<proteinExistence type="predicted"/>
<dbReference type="SMART" id="SM00343">
    <property type="entry name" value="ZnF_C2HC"/>
    <property type="match status" value="2"/>
</dbReference>
<dbReference type="GO" id="GO:0008270">
    <property type="term" value="F:zinc ion binding"/>
    <property type="evidence" value="ECO:0007669"/>
    <property type="project" value="InterPro"/>
</dbReference>
<dbReference type="AlphaFoldDB" id="A0A8X7BUL1"/>
<dbReference type="InterPro" id="IPR008042">
    <property type="entry name" value="Retrotrans_Pao"/>
</dbReference>
<dbReference type="Proteomes" id="UP000886998">
    <property type="component" value="Unassembled WGS sequence"/>
</dbReference>
<accession>A0A8X7BUL1</accession>